<dbReference type="InterPro" id="IPR013785">
    <property type="entry name" value="Aldolase_TIM"/>
</dbReference>
<keyword evidence="8" id="KW-0119">Carbohydrate metabolism</keyword>
<dbReference type="NCBIfam" id="TIGR01182">
    <property type="entry name" value="eda"/>
    <property type="match status" value="1"/>
</dbReference>
<dbReference type="NCBIfam" id="NF004325">
    <property type="entry name" value="PRK05718.1"/>
    <property type="match status" value="1"/>
</dbReference>
<protein>
    <recommendedName>
        <fullName evidence="5">2-dehydro-3-deoxy-phosphogluconate aldolase</fullName>
        <ecNumber evidence="5">4.1.2.14</ecNumber>
    </recommendedName>
</protein>
<accession>A0A918M9B5</accession>
<evidence type="ECO:0000256" key="1">
    <source>
        <dbReference type="ARBA" id="ARBA00000654"/>
    </source>
</evidence>
<dbReference type="Pfam" id="PF01081">
    <property type="entry name" value="Aldolase"/>
    <property type="match status" value="1"/>
</dbReference>
<dbReference type="CDD" id="cd00452">
    <property type="entry name" value="KDPG_aldolase"/>
    <property type="match status" value="1"/>
</dbReference>
<dbReference type="InterPro" id="IPR031337">
    <property type="entry name" value="KDPG/KHG_AS_1"/>
</dbReference>
<dbReference type="PANTHER" id="PTHR30246">
    <property type="entry name" value="2-KETO-3-DEOXY-6-PHOSPHOGLUCONATE ALDOLASE"/>
    <property type="match status" value="1"/>
</dbReference>
<evidence type="ECO:0000313" key="10">
    <source>
        <dbReference type="Proteomes" id="UP000618795"/>
    </source>
</evidence>
<keyword evidence="7" id="KW-0704">Schiff base</keyword>
<evidence type="ECO:0000256" key="7">
    <source>
        <dbReference type="ARBA" id="ARBA00023270"/>
    </source>
</evidence>
<dbReference type="Proteomes" id="UP000618795">
    <property type="component" value="Unassembled WGS sequence"/>
</dbReference>
<dbReference type="EMBL" id="BMTD01000001">
    <property type="protein sequence ID" value="GGU77668.1"/>
    <property type="molecule type" value="Genomic_DNA"/>
</dbReference>
<reference evidence="9" key="1">
    <citation type="journal article" date="2014" name="Int. J. Syst. Evol. Microbiol.">
        <title>Complete genome sequence of Corynebacterium casei LMG S-19264T (=DSM 44701T), isolated from a smear-ripened cheese.</title>
        <authorList>
            <consortium name="US DOE Joint Genome Institute (JGI-PGF)"/>
            <person name="Walter F."/>
            <person name="Albersmeier A."/>
            <person name="Kalinowski J."/>
            <person name="Ruckert C."/>
        </authorList>
    </citation>
    <scope>NUCLEOTIDE SEQUENCE</scope>
    <source>
        <strain evidence="9">JCM 4369</strain>
    </source>
</reference>
<evidence type="ECO:0000256" key="6">
    <source>
        <dbReference type="ARBA" id="ARBA00023239"/>
    </source>
</evidence>
<name>A0A918M9B5_9ACTN</name>
<keyword evidence="6" id="KW-0456">Lyase</keyword>
<evidence type="ECO:0000313" key="9">
    <source>
        <dbReference type="EMBL" id="GGU77668.1"/>
    </source>
</evidence>
<sequence length="238" mass="23854">MRMLHHMGTMWGMTSPLPSSSAASVLDLAPVVPVVVVSDAADAVPLARALVAGGLPAIEVTLRTPAALDAIRAIAAEVPRALVGAGTVITPEQVAAGTAAGAGFLVSPGWTEALLVAMRGAGVPFLPGVSTTSEVVALLERGVREMKFFPAQAAGGTAFLKSLAAPLPQARFCPTGGIGPTTAPEYLALPNVGCVGGSWMVPADAVAAGDWTRIEELARGAAALGGRAGVRDAEGTCR</sequence>
<evidence type="ECO:0000256" key="3">
    <source>
        <dbReference type="ARBA" id="ARBA00006906"/>
    </source>
</evidence>
<dbReference type="EC" id="4.1.2.14" evidence="5"/>
<dbReference type="GO" id="GO:0008675">
    <property type="term" value="F:2-dehydro-3-deoxy-phosphogluconate aldolase activity"/>
    <property type="evidence" value="ECO:0007669"/>
    <property type="project" value="UniProtKB-EC"/>
</dbReference>
<organism evidence="9 10">
    <name type="scientific">Streptomyces filipinensis</name>
    <dbReference type="NCBI Taxonomy" id="66887"/>
    <lineage>
        <taxon>Bacteria</taxon>
        <taxon>Bacillati</taxon>
        <taxon>Actinomycetota</taxon>
        <taxon>Actinomycetes</taxon>
        <taxon>Kitasatosporales</taxon>
        <taxon>Streptomycetaceae</taxon>
        <taxon>Streptomyces</taxon>
    </lineage>
</organism>
<proteinExistence type="inferred from homology"/>
<evidence type="ECO:0000256" key="5">
    <source>
        <dbReference type="ARBA" id="ARBA00013063"/>
    </source>
</evidence>
<comment type="similarity">
    <text evidence="3">Belongs to the KHG/KDPG aldolase family.</text>
</comment>
<comment type="pathway">
    <text evidence="2">Carbohydrate acid metabolism; 2-dehydro-3-deoxy-D-gluconate degradation; D-glyceraldehyde 3-phosphate and pyruvate from 2-dehydro-3-deoxy-D-gluconate: step 2/2.</text>
</comment>
<comment type="caution">
    <text evidence="9">The sequence shown here is derived from an EMBL/GenBank/DDBJ whole genome shotgun (WGS) entry which is preliminary data.</text>
</comment>
<dbReference type="SUPFAM" id="SSF51569">
    <property type="entry name" value="Aldolase"/>
    <property type="match status" value="1"/>
</dbReference>
<gene>
    <name evidence="9" type="ORF">GCM10010260_07570</name>
</gene>
<comment type="catalytic activity">
    <reaction evidence="1">
        <text>2-dehydro-3-deoxy-6-phospho-D-gluconate = D-glyceraldehyde 3-phosphate + pyruvate</text>
        <dbReference type="Rhea" id="RHEA:17089"/>
        <dbReference type="ChEBI" id="CHEBI:15361"/>
        <dbReference type="ChEBI" id="CHEBI:57569"/>
        <dbReference type="ChEBI" id="CHEBI:59776"/>
        <dbReference type="EC" id="4.1.2.14"/>
    </reaction>
</comment>
<comment type="subunit">
    <text evidence="4">Homotrimer.</text>
</comment>
<dbReference type="Gene3D" id="3.20.20.70">
    <property type="entry name" value="Aldolase class I"/>
    <property type="match status" value="1"/>
</dbReference>
<reference evidence="9" key="2">
    <citation type="submission" date="2020-09" db="EMBL/GenBank/DDBJ databases">
        <authorList>
            <person name="Sun Q."/>
            <person name="Ohkuma M."/>
        </authorList>
    </citation>
    <scope>NUCLEOTIDE SEQUENCE</scope>
    <source>
        <strain evidence="9">JCM 4369</strain>
    </source>
</reference>
<evidence type="ECO:0000256" key="4">
    <source>
        <dbReference type="ARBA" id="ARBA00011233"/>
    </source>
</evidence>
<keyword evidence="10" id="KW-1185">Reference proteome</keyword>
<dbReference type="PANTHER" id="PTHR30246:SF1">
    <property type="entry name" value="2-DEHYDRO-3-DEOXY-6-PHOSPHOGALACTONATE ALDOLASE-RELATED"/>
    <property type="match status" value="1"/>
</dbReference>
<dbReference type="AlphaFoldDB" id="A0A918M9B5"/>
<dbReference type="InterPro" id="IPR000887">
    <property type="entry name" value="Aldlse_KDPG_KHG"/>
</dbReference>
<dbReference type="InterPro" id="IPR031338">
    <property type="entry name" value="KDPG/KHG_AS_2"/>
</dbReference>
<dbReference type="PROSITE" id="PS00159">
    <property type="entry name" value="ALDOLASE_KDPG_KHG_1"/>
    <property type="match status" value="1"/>
</dbReference>
<dbReference type="PROSITE" id="PS00160">
    <property type="entry name" value="ALDOLASE_KDPG_KHG_2"/>
    <property type="match status" value="1"/>
</dbReference>
<evidence type="ECO:0000256" key="8">
    <source>
        <dbReference type="ARBA" id="ARBA00023277"/>
    </source>
</evidence>
<evidence type="ECO:0000256" key="2">
    <source>
        <dbReference type="ARBA" id="ARBA00004736"/>
    </source>
</evidence>